<dbReference type="CDD" id="cd00082">
    <property type="entry name" value="HisKA"/>
    <property type="match status" value="1"/>
</dbReference>
<feature type="region of interest" description="Disordered" evidence="7">
    <location>
        <begin position="619"/>
        <end position="713"/>
    </location>
</feature>
<name>A0A0G2E5V4_PHACM</name>
<keyword evidence="12" id="KW-1185">Reference proteome</keyword>
<comment type="catalytic activity">
    <reaction evidence="1">
        <text>ATP + protein L-histidine = ADP + protein N-phospho-L-histidine.</text>
        <dbReference type="EC" id="2.7.13.3"/>
    </reaction>
</comment>
<dbReference type="InterPro" id="IPR003594">
    <property type="entry name" value="HATPase_dom"/>
</dbReference>
<feature type="compositionally biased region" description="Low complexity" evidence="7">
    <location>
        <begin position="570"/>
        <end position="587"/>
    </location>
</feature>
<evidence type="ECO:0000256" key="3">
    <source>
        <dbReference type="ARBA" id="ARBA00022553"/>
    </source>
</evidence>
<dbReference type="Pfam" id="PF00072">
    <property type="entry name" value="Response_reg"/>
    <property type="match status" value="1"/>
</dbReference>
<dbReference type="InterPro" id="IPR000014">
    <property type="entry name" value="PAS"/>
</dbReference>
<dbReference type="Pfam" id="PF02518">
    <property type="entry name" value="HATPase_c"/>
    <property type="match status" value="1"/>
</dbReference>
<feature type="compositionally biased region" description="Polar residues" evidence="7">
    <location>
        <begin position="654"/>
        <end position="674"/>
    </location>
</feature>
<feature type="region of interest" description="Disordered" evidence="7">
    <location>
        <begin position="160"/>
        <end position="182"/>
    </location>
</feature>
<feature type="domain" description="PAC" evidence="10">
    <location>
        <begin position="996"/>
        <end position="1050"/>
    </location>
</feature>
<feature type="compositionally biased region" description="Polar residues" evidence="7">
    <location>
        <begin position="228"/>
        <end position="249"/>
    </location>
</feature>
<accession>A0A0G2E5V4</accession>
<evidence type="ECO:0000259" key="10">
    <source>
        <dbReference type="PROSITE" id="PS50113"/>
    </source>
</evidence>
<dbReference type="SMART" id="SM00387">
    <property type="entry name" value="HATPase_c"/>
    <property type="match status" value="1"/>
</dbReference>
<evidence type="ECO:0000256" key="2">
    <source>
        <dbReference type="ARBA" id="ARBA00012438"/>
    </source>
</evidence>
<dbReference type="SUPFAM" id="SSF55874">
    <property type="entry name" value="ATPase domain of HSP90 chaperone/DNA topoisomerase II/histidine kinase"/>
    <property type="match status" value="1"/>
</dbReference>
<dbReference type="SUPFAM" id="SSF55785">
    <property type="entry name" value="PYP-like sensor domain (PAS domain)"/>
    <property type="match status" value="2"/>
</dbReference>
<dbReference type="CDD" id="cd00130">
    <property type="entry name" value="PAS"/>
    <property type="match status" value="1"/>
</dbReference>
<dbReference type="InterPro" id="IPR000700">
    <property type="entry name" value="PAS-assoc_C"/>
</dbReference>
<dbReference type="Proteomes" id="UP000053317">
    <property type="component" value="Unassembled WGS sequence"/>
</dbReference>
<keyword evidence="4" id="KW-0808">Transferase</keyword>
<dbReference type="SMART" id="SM00388">
    <property type="entry name" value="HisKA"/>
    <property type="match status" value="1"/>
</dbReference>
<dbReference type="InterPro" id="IPR001789">
    <property type="entry name" value="Sig_transdc_resp-reg_receiver"/>
</dbReference>
<dbReference type="CDD" id="cd17546">
    <property type="entry name" value="REC_hyHK_CKI1_RcsC-like"/>
    <property type="match status" value="1"/>
</dbReference>
<dbReference type="PANTHER" id="PTHR43047">
    <property type="entry name" value="TWO-COMPONENT HISTIDINE PROTEIN KINASE"/>
    <property type="match status" value="1"/>
</dbReference>
<dbReference type="PROSITE" id="PS50109">
    <property type="entry name" value="HIS_KIN"/>
    <property type="match status" value="1"/>
</dbReference>
<dbReference type="Gene3D" id="3.30.450.20">
    <property type="entry name" value="PAS domain"/>
    <property type="match status" value="2"/>
</dbReference>
<feature type="domain" description="PAC" evidence="10">
    <location>
        <begin position="793"/>
        <end position="847"/>
    </location>
</feature>
<sequence length="1745" mass="192012">MSSPPGSRSKKASTPKSTPNRPDLRQAQSSQSANVEERRHAADSSHSAQPAKLTMLQPASLPDAGSDAPPPAAVAGMTFTETTQARTTLEELRRRVGEAQLGKPGIEGWWSSVVQIMQDHYSAERAILAVPGDTTDLENVPWGLKATFNAIGTNNEAFPAAKSPLPLSDRTPPPKGPNYGTETRKFDVALGVVKEESTLLSASRPPLENRHSFAGHQVPERPKAPTRAISNFSSMESRSLHGATSQPNISDRPPSRSEEVPSNEAQVVAVADTASQSPLAVVYRVPQPLETERDPLLVRTGVTGLFGRSRPVVLTREYADETEQPVSHARSQSKAKEREKETQKANKNDKEVVQNDKQKIGNSGLGPSTSTPRHNKPPGLVRQLYEDYEQPEPSPWSQSPAPSPAARPDPAENPFFATSGGKIDETAFEQNPPNYDYSQAQPLAAIGADTSKTLIHIPLVQHISHQGRAASTLRFPMAIISILTPVNPYPTNLRRSLAHLLPHMASTYSLALRYSNLETRIAGVSGTHYFPSTYGLGGTFSDESSELELVAELSGQIAQGAISANASIHSPSGSAASRESPASSAAGTPAFDTTMFGLYSGMAVTPGRTGSEMLDGYFTAKRNRPSGSRPTERPANRSTTVEESAVGKAKKTKISSTSQHKTTKQATQRTVTSSGEERAQEDYDRRSASSMENLEQVRQMSSSSIQTARGGRDLTSRPLPDLISQLMLNSVPLQLFLAKPKTGELLWTNSRFQAFRNHISGERVKDPWRNVHPADREALEKGWSQVLNSGNQFTMHIRVKRFNNDADYRWFIFRASTLLSQTGQILYFIGSFMDVHEQHLAELKAAEEKEIANRDAKYRALANSIPQILFEAVANQGIVSTNDQWHVYSGQSIEDALDLGFARHVHRDDLTKCRIFLPAVTASHYAHQDFTLSFVDQSAHDADTSASESTSSSAKTVQAIVPSDTIPQQTKPPTLSSLVEDGIVSVQNDESGRPSYSIEIRLKSKSGDFRWFLVRLVKVESLLLSGGRASWYGTCTDINDRKNLERELNNTMTKLNQQMEYKTRFFANMSHEIRTPLNGILGNIPWLMDSELDNDQRRTIDVIQNSSNNLRELVDNILDVTKVEAGAMTLNHGWFHVRKLLEDTIETIGSRAIDRGLELNYTVDLDVPEQLRGDAFRIRQVLINLIGNAVKFTDEGEVYAHCYVKKSAEVGLYETMLACDVRDTGKGFSEADLQRLFKQFGQIQGAHSRQEAGSGLGLFLSKQLVEMHGGFMEASGKEGEGALFTFCVKVGLESPNDHPPSPAALKVTRKISGISEISPPSPGFATPGIPMKEGVQSPLAIRPLVSPGLSSPGLLSNISSAPSLRSIPYLTDRSTPSSLVPTPESNASLNPNKIATAVSPSERQRLAEVAMASKPAVEALLGEKGPLLSPSKSPHPTTFSIVVICPQKYARQAFKQHIEQVVPHEIAANVTTMASTEEWLELYKTPSPPVVTHVILDLPDSNTINNLMQHISTMKTHVTPELIIITDHYQKRAIMEQQTSTLDYGLIVSFISKPVKPSVFAKYFDPARVRDLSKDRNRDISQAKTEDFKNFAQYVRETIGGRGFRILVVEDSEVNQKVIMRYLQRVHLEAETAMNGLECTQMVLSKGLDYYSLIICDIQMPLKNGYEVCQELRKWEQESNRDPMPIMALSANAMPEEKATAARVGFTDYLTKPVEYNSLGQMMVTLLDPQIPHVFLRNRLSELGL</sequence>
<feature type="region of interest" description="Disordered" evidence="7">
    <location>
        <begin position="568"/>
        <end position="588"/>
    </location>
</feature>
<dbReference type="Gene3D" id="3.40.50.2300">
    <property type="match status" value="1"/>
</dbReference>
<reference evidence="11 12" key="1">
    <citation type="submission" date="2015-05" db="EMBL/GenBank/DDBJ databases">
        <title>Distinctive expansion of gene families associated with plant cell wall degradation and secondary metabolism in the genomes of grapevine trunk pathogens.</title>
        <authorList>
            <person name="Lawrence D.P."/>
            <person name="Travadon R."/>
            <person name="Rolshausen P.E."/>
            <person name="Baumgartner K."/>
        </authorList>
    </citation>
    <scope>NUCLEOTIDE SEQUENCE [LARGE SCALE GENOMIC DNA]</scope>
    <source>
        <strain evidence="11">UCRPC4</strain>
    </source>
</reference>
<dbReference type="PANTHER" id="PTHR43047:SF74">
    <property type="entry name" value="HISTIDINE KINASE-RELATED"/>
    <property type="match status" value="1"/>
</dbReference>
<protein>
    <recommendedName>
        <fullName evidence="2">histidine kinase</fullName>
        <ecNumber evidence="2">2.7.13.3</ecNumber>
    </recommendedName>
</protein>
<organism evidence="11 12">
    <name type="scientific">Phaeomoniella chlamydospora</name>
    <name type="common">Phaeoacremonium chlamydosporum</name>
    <dbReference type="NCBI Taxonomy" id="158046"/>
    <lineage>
        <taxon>Eukaryota</taxon>
        <taxon>Fungi</taxon>
        <taxon>Dikarya</taxon>
        <taxon>Ascomycota</taxon>
        <taxon>Pezizomycotina</taxon>
        <taxon>Eurotiomycetes</taxon>
        <taxon>Chaetothyriomycetidae</taxon>
        <taxon>Phaeomoniellales</taxon>
        <taxon>Phaeomoniellaceae</taxon>
        <taxon>Phaeomoniella</taxon>
    </lineage>
</organism>
<evidence type="ECO:0000259" key="9">
    <source>
        <dbReference type="PROSITE" id="PS50110"/>
    </source>
</evidence>
<dbReference type="InterPro" id="IPR011006">
    <property type="entry name" value="CheY-like_superfamily"/>
</dbReference>
<dbReference type="PROSITE" id="PS50110">
    <property type="entry name" value="RESPONSE_REGULATORY"/>
    <property type="match status" value="1"/>
</dbReference>
<feature type="region of interest" description="Disordered" evidence="7">
    <location>
        <begin position="1"/>
        <end position="74"/>
    </location>
</feature>
<feature type="region of interest" description="Disordered" evidence="7">
    <location>
        <begin position="317"/>
        <end position="414"/>
    </location>
</feature>
<feature type="region of interest" description="Disordered" evidence="7">
    <location>
        <begin position="199"/>
        <end position="264"/>
    </location>
</feature>
<dbReference type="InterPro" id="IPR005467">
    <property type="entry name" value="His_kinase_dom"/>
</dbReference>
<dbReference type="GO" id="GO:0005886">
    <property type="term" value="C:plasma membrane"/>
    <property type="evidence" value="ECO:0007669"/>
    <property type="project" value="TreeGrafter"/>
</dbReference>
<feature type="compositionally biased region" description="Basic and acidic residues" evidence="7">
    <location>
        <begin position="675"/>
        <end position="687"/>
    </location>
</feature>
<evidence type="ECO:0000256" key="4">
    <source>
        <dbReference type="ARBA" id="ARBA00022679"/>
    </source>
</evidence>
<feature type="compositionally biased region" description="Polar residues" evidence="7">
    <location>
        <begin position="14"/>
        <end position="34"/>
    </location>
</feature>
<dbReference type="EMBL" id="LCWF01000137">
    <property type="protein sequence ID" value="KKY17736.1"/>
    <property type="molecule type" value="Genomic_DNA"/>
</dbReference>
<reference evidence="11 12" key="2">
    <citation type="submission" date="2015-05" db="EMBL/GenBank/DDBJ databases">
        <authorList>
            <person name="Morales-Cruz A."/>
            <person name="Amrine K.C."/>
            <person name="Cantu D."/>
        </authorList>
    </citation>
    <scope>NUCLEOTIDE SEQUENCE [LARGE SCALE GENOMIC DNA]</scope>
    <source>
        <strain evidence="11">UCRPC4</strain>
    </source>
</reference>
<evidence type="ECO:0000313" key="12">
    <source>
        <dbReference type="Proteomes" id="UP000053317"/>
    </source>
</evidence>
<dbReference type="InterPro" id="IPR035965">
    <property type="entry name" value="PAS-like_dom_sf"/>
</dbReference>
<dbReference type="PROSITE" id="PS50113">
    <property type="entry name" value="PAC"/>
    <property type="match status" value="2"/>
</dbReference>
<dbReference type="SUPFAM" id="SSF47384">
    <property type="entry name" value="Homodimeric domain of signal transducing histidine kinase"/>
    <property type="match status" value="1"/>
</dbReference>
<evidence type="ECO:0000259" key="8">
    <source>
        <dbReference type="PROSITE" id="PS50109"/>
    </source>
</evidence>
<dbReference type="SMART" id="SM00448">
    <property type="entry name" value="REC"/>
    <property type="match status" value="1"/>
</dbReference>
<dbReference type="InterPro" id="IPR036097">
    <property type="entry name" value="HisK_dim/P_sf"/>
</dbReference>
<dbReference type="InterPro" id="IPR004358">
    <property type="entry name" value="Sig_transdc_His_kin-like_C"/>
</dbReference>
<dbReference type="InterPro" id="IPR001610">
    <property type="entry name" value="PAC"/>
</dbReference>
<evidence type="ECO:0000256" key="7">
    <source>
        <dbReference type="SAM" id="MobiDB-lite"/>
    </source>
</evidence>
<keyword evidence="3 6" id="KW-0597">Phosphoprotein</keyword>
<dbReference type="GO" id="GO:0000155">
    <property type="term" value="F:phosphorelay sensor kinase activity"/>
    <property type="evidence" value="ECO:0007669"/>
    <property type="project" value="InterPro"/>
</dbReference>
<feature type="compositionally biased region" description="Basic and acidic residues" evidence="7">
    <location>
        <begin position="334"/>
        <end position="359"/>
    </location>
</feature>
<dbReference type="OrthoDB" id="303614at2759"/>
<proteinExistence type="predicted"/>
<feature type="domain" description="Histidine kinase" evidence="8">
    <location>
        <begin position="1068"/>
        <end position="1292"/>
    </location>
</feature>
<dbReference type="Pfam" id="PF00512">
    <property type="entry name" value="HisKA"/>
    <property type="match status" value="1"/>
</dbReference>
<dbReference type="InterPro" id="IPR003661">
    <property type="entry name" value="HisK_dim/P_dom"/>
</dbReference>
<comment type="caution">
    <text evidence="11">The sequence shown here is derived from an EMBL/GenBank/DDBJ whole genome shotgun (WGS) entry which is preliminary data.</text>
</comment>
<dbReference type="SUPFAM" id="SSF52172">
    <property type="entry name" value="CheY-like"/>
    <property type="match status" value="1"/>
</dbReference>
<feature type="domain" description="Response regulatory" evidence="9">
    <location>
        <begin position="1605"/>
        <end position="1727"/>
    </location>
</feature>
<evidence type="ECO:0000256" key="1">
    <source>
        <dbReference type="ARBA" id="ARBA00000085"/>
    </source>
</evidence>
<evidence type="ECO:0000256" key="5">
    <source>
        <dbReference type="ARBA" id="ARBA00022777"/>
    </source>
</evidence>
<dbReference type="EC" id="2.7.13.3" evidence="2"/>
<keyword evidence="5 11" id="KW-0418">Kinase</keyword>
<evidence type="ECO:0000313" key="11">
    <source>
        <dbReference type="EMBL" id="KKY17736.1"/>
    </source>
</evidence>
<dbReference type="Gene3D" id="3.30.565.10">
    <property type="entry name" value="Histidine kinase-like ATPase, C-terminal domain"/>
    <property type="match status" value="1"/>
</dbReference>
<dbReference type="SMART" id="SM00086">
    <property type="entry name" value="PAC"/>
    <property type="match status" value="2"/>
</dbReference>
<dbReference type="InterPro" id="IPR036890">
    <property type="entry name" value="HATPase_C_sf"/>
</dbReference>
<dbReference type="FunFam" id="3.30.565.10:FF:000010">
    <property type="entry name" value="Sensor histidine kinase RcsC"/>
    <property type="match status" value="1"/>
</dbReference>
<dbReference type="PRINTS" id="PR00344">
    <property type="entry name" value="BCTRLSENSOR"/>
</dbReference>
<dbReference type="GO" id="GO:0009927">
    <property type="term" value="F:histidine phosphotransfer kinase activity"/>
    <property type="evidence" value="ECO:0007669"/>
    <property type="project" value="TreeGrafter"/>
</dbReference>
<feature type="compositionally biased region" description="Low complexity" evidence="7">
    <location>
        <begin position="58"/>
        <end position="67"/>
    </location>
</feature>
<dbReference type="Gene3D" id="1.10.287.130">
    <property type="match status" value="1"/>
</dbReference>
<dbReference type="CDD" id="cd16922">
    <property type="entry name" value="HATPase_EvgS-ArcB-TorS-like"/>
    <property type="match status" value="1"/>
</dbReference>
<feature type="modified residue" description="4-aspartylphosphate" evidence="6">
    <location>
        <position position="1657"/>
    </location>
</feature>
<gene>
    <name evidence="11" type="ORF">UCRPC4_g05369</name>
</gene>
<feature type="compositionally biased region" description="Polar residues" evidence="7">
    <location>
        <begin position="688"/>
        <end position="707"/>
    </location>
</feature>
<evidence type="ECO:0000256" key="6">
    <source>
        <dbReference type="PROSITE-ProRule" id="PRU00169"/>
    </source>
</evidence>